<keyword evidence="1" id="KW-0808">Transferase</keyword>
<reference evidence="1 2" key="1">
    <citation type="submission" date="2019-05" db="EMBL/GenBank/DDBJ databases">
        <authorList>
            <person name="Zhou X."/>
        </authorList>
    </citation>
    <scope>NUCLEOTIDE SEQUENCE [LARGE SCALE GENOMIC DNA]</scope>
    <source>
        <strain evidence="1 2">DSM 432</strain>
    </source>
</reference>
<protein>
    <submittedName>
        <fullName evidence="1">Glycosyltransferase family 1 protein</fullName>
    </submittedName>
</protein>
<dbReference type="EMBL" id="VAUP01000028">
    <property type="protein sequence ID" value="TLX42680.1"/>
    <property type="molecule type" value="Genomic_DNA"/>
</dbReference>
<proteinExistence type="predicted"/>
<gene>
    <name evidence="1" type="ORF">FBQ73_13715</name>
</gene>
<dbReference type="GO" id="GO:0016740">
    <property type="term" value="F:transferase activity"/>
    <property type="evidence" value="ECO:0007669"/>
    <property type="project" value="UniProtKB-KW"/>
</dbReference>
<evidence type="ECO:0000313" key="2">
    <source>
        <dbReference type="Proteomes" id="UP000305131"/>
    </source>
</evidence>
<dbReference type="GeneID" id="95774513"/>
<sequence length="392" mass="41898">MRAKRVLMAWEQGAGFGHTTQLARLGHRLMAAGHEVVAAARYPQLSAPLVEAGIRVIQSPIWPPPVQRPEDALPASATLCDSLGRAGMRDVASVRTAVKGWRVILDAEQPDLMVCDYAPLAAPAGRERCAIMQAGTAYCLPPSDLEAMPALHDFAPPMHHDRDLLANVNAALADEGMAPLDRIGALFAGDDVFVRTFPLIDPYADLRERQAEGPILGETIGPAQPDASSIFAYLHPQVAARPDVMEALRALGPQLEIHVPGAEPGLMEPLRTAGVRVHARPVPIAGVLARSRLVLHQGSAGIATEALLAGVPQVTLCVHGEHYLNGECLAAAGLSLNLPLFDPRVRVAVETIRSMHENEDALLMAAAAGRMHRAMLAEDPLDVLTRRCLALL</sequence>
<dbReference type="Proteomes" id="UP000305131">
    <property type="component" value="Unassembled WGS sequence"/>
</dbReference>
<organism evidence="1 2">
    <name type="scientific">Xanthobacter autotrophicus</name>
    <dbReference type="NCBI Taxonomy" id="280"/>
    <lineage>
        <taxon>Bacteria</taxon>
        <taxon>Pseudomonadati</taxon>
        <taxon>Pseudomonadota</taxon>
        <taxon>Alphaproteobacteria</taxon>
        <taxon>Hyphomicrobiales</taxon>
        <taxon>Xanthobacteraceae</taxon>
        <taxon>Xanthobacter</taxon>
    </lineage>
</organism>
<dbReference type="RefSeq" id="WP_138400039.1">
    <property type="nucleotide sequence ID" value="NZ_JBAFVI010000004.1"/>
</dbReference>
<dbReference type="SUPFAM" id="SSF53756">
    <property type="entry name" value="UDP-Glycosyltransferase/glycogen phosphorylase"/>
    <property type="match status" value="1"/>
</dbReference>
<dbReference type="Gene3D" id="3.40.50.2000">
    <property type="entry name" value="Glycogen Phosphorylase B"/>
    <property type="match status" value="2"/>
</dbReference>
<accession>A0A6C1KES3</accession>
<name>A0A6C1KES3_XANAU</name>
<evidence type="ECO:0000313" key="1">
    <source>
        <dbReference type="EMBL" id="TLX42680.1"/>
    </source>
</evidence>
<dbReference type="AlphaFoldDB" id="A0A6C1KES3"/>
<dbReference type="OrthoDB" id="271062at2"/>
<comment type="caution">
    <text evidence="1">The sequence shown here is derived from an EMBL/GenBank/DDBJ whole genome shotgun (WGS) entry which is preliminary data.</text>
</comment>